<evidence type="ECO:0000256" key="1">
    <source>
        <dbReference type="ARBA" id="ARBA00001947"/>
    </source>
</evidence>
<proteinExistence type="inferred from homology"/>
<comment type="catalytic activity">
    <reaction evidence="11">
        <text>2-deoxy-scyllo-inosamine + NADP(+) = 3-amino-2,3-dideoxy-scyllo-inosose + NADPH + H(+)</text>
        <dbReference type="Rhea" id="RHEA:33879"/>
        <dbReference type="ChEBI" id="CHEBI:15378"/>
        <dbReference type="ChEBI" id="CHEBI:57783"/>
        <dbReference type="ChEBI" id="CHEBI:58349"/>
        <dbReference type="ChEBI" id="CHEBI:65002"/>
        <dbReference type="ChEBI" id="CHEBI:65003"/>
        <dbReference type="EC" id="1.1.1.329"/>
    </reaction>
</comment>
<name>A0A124IDE7_9ACTN</name>
<dbReference type="GO" id="GO:0008270">
    <property type="term" value="F:zinc ion binding"/>
    <property type="evidence" value="ECO:0007669"/>
    <property type="project" value="InterPro"/>
</dbReference>
<comment type="pathway">
    <text evidence="6">Metabolic intermediate biosynthesis; 2-deoxystreptamine biosynthesis; 2-deoxystreptamine from D-glucose 6-phosphate: step 3/4.</text>
</comment>
<dbReference type="PANTHER" id="PTHR43401">
    <property type="entry name" value="L-THREONINE 3-DEHYDROGENASE"/>
    <property type="match status" value="1"/>
</dbReference>
<dbReference type="InterPro" id="IPR013149">
    <property type="entry name" value="ADH-like_C"/>
</dbReference>
<dbReference type="Proteomes" id="UP000053260">
    <property type="component" value="Unassembled WGS sequence"/>
</dbReference>
<comment type="similarity">
    <text evidence="7">Belongs to the zinc-containing alcohol dehydrogenase family. DOIA dehydrogenase subfamily.</text>
</comment>
<keyword evidence="3 12" id="KW-0862">Zinc</keyword>
<dbReference type="InterPro" id="IPR013154">
    <property type="entry name" value="ADH-like_N"/>
</dbReference>
<reference evidence="14 15" key="1">
    <citation type="submission" date="2015-10" db="EMBL/GenBank/DDBJ databases">
        <title>Draft genome sequence of Streptomyces sp. RV15, isolated from a marine sponge.</title>
        <authorList>
            <person name="Ruckert C."/>
            <person name="Abdelmohsen U.R."/>
            <person name="Winkler A."/>
            <person name="Hentschel U."/>
            <person name="Kalinowski J."/>
            <person name="Kampfer P."/>
            <person name="Glaeser S."/>
        </authorList>
    </citation>
    <scope>NUCLEOTIDE SEQUENCE [LARGE SCALE GENOMIC DNA]</scope>
    <source>
        <strain evidence="14 15">RV15</strain>
    </source>
</reference>
<dbReference type="OrthoDB" id="9797931at2"/>
<dbReference type="Pfam" id="PF00107">
    <property type="entry name" value="ADH_zinc_N"/>
    <property type="match status" value="1"/>
</dbReference>
<evidence type="ECO:0000256" key="2">
    <source>
        <dbReference type="ARBA" id="ARBA00022723"/>
    </source>
</evidence>
<dbReference type="STRING" id="909626.AQJ91_43985"/>
<evidence type="ECO:0000256" key="4">
    <source>
        <dbReference type="ARBA" id="ARBA00023002"/>
    </source>
</evidence>
<evidence type="ECO:0000256" key="12">
    <source>
        <dbReference type="RuleBase" id="RU361277"/>
    </source>
</evidence>
<dbReference type="SMART" id="SM00829">
    <property type="entry name" value="PKS_ER"/>
    <property type="match status" value="1"/>
</dbReference>
<evidence type="ECO:0000313" key="15">
    <source>
        <dbReference type="Proteomes" id="UP000053260"/>
    </source>
</evidence>
<evidence type="ECO:0000256" key="11">
    <source>
        <dbReference type="ARBA" id="ARBA00049085"/>
    </source>
</evidence>
<dbReference type="GO" id="GO:0016491">
    <property type="term" value="F:oxidoreductase activity"/>
    <property type="evidence" value="ECO:0007669"/>
    <property type="project" value="UniProtKB-KW"/>
</dbReference>
<dbReference type="SUPFAM" id="SSF50129">
    <property type="entry name" value="GroES-like"/>
    <property type="match status" value="1"/>
</dbReference>
<evidence type="ECO:0000256" key="7">
    <source>
        <dbReference type="ARBA" id="ARBA00038004"/>
    </source>
</evidence>
<dbReference type="Gene3D" id="3.40.50.720">
    <property type="entry name" value="NAD(P)-binding Rossmann-like Domain"/>
    <property type="match status" value="1"/>
</dbReference>
<dbReference type="InterPro" id="IPR002328">
    <property type="entry name" value="ADH_Zn_CS"/>
</dbReference>
<evidence type="ECO:0000256" key="8">
    <source>
        <dbReference type="ARBA" id="ARBA00039102"/>
    </source>
</evidence>
<dbReference type="SUPFAM" id="SSF51735">
    <property type="entry name" value="NAD(P)-binding Rossmann-fold domains"/>
    <property type="match status" value="1"/>
</dbReference>
<dbReference type="InterPro" id="IPR011032">
    <property type="entry name" value="GroES-like_sf"/>
</dbReference>
<dbReference type="AlphaFoldDB" id="A0A124IDE7"/>
<evidence type="ECO:0000256" key="6">
    <source>
        <dbReference type="ARBA" id="ARBA00037908"/>
    </source>
</evidence>
<evidence type="ECO:0000256" key="3">
    <source>
        <dbReference type="ARBA" id="ARBA00022833"/>
    </source>
</evidence>
<comment type="cofactor">
    <cofactor evidence="1 12">
        <name>Zn(2+)</name>
        <dbReference type="ChEBI" id="CHEBI:29105"/>
    </cofactor>
</comment>
<dbReference type="PANTHER" id="PTHR43401:SF2">
    <property type="entry name" value="L-THREONINE 3-DEHYDROGENASE"/>
    <property type="match status" value="1"/>
</dbReference>
<comment type="caution">
    <text evidence="14">The sequence shown here is derived from an EMBL/GenBank/DDBJ whole genome shotgun (WGS) entry which is preliminary data.</text>
</comment>
<evidence type="ECO:0000256" key="10">
    <source>
        <dbReference type="ARBA" id="ARBA00048685"/>
    </source>
</evidence>
<keyword evidence="4" id="KW-0560">Oxidoreductase</keyword>
<sequence>MTEQIRRVLVRSLDDITLEEVPAPVPGDDELLLRTTVVGVCGSDTHAVAGHHPFIDLPYRPGHEAVGVVAAAGKGAEDFAPGDRVIIEPNLYCGRCPQCRSGRYNICQELKVFGCQTPGAMADLFTIPADRVHRVPDGMTDIEAALVEPLATPVHAVAKAGDLTGRTVVVLGAGPIGLLVLAAARHAGAAKIAVTDLLPGKRDRALRLGADTALPADATDLADQAHAALGGPADVVFDCVAREQSIAQATDLVTKGGTIIVVGVGAAGTTPVRLDLIQDREIRMEGTLMYTGDDYRTAMSLISSGAIDTAEIVTATYPLEDAAKAFAASVDPEQVKVLVTVDGP</sequence>
<comment type="function">
    <text evidence="5">Catalyzes the oxidation of 2-deoxy-scyllo-inosamine (DOIA) with NAD(+) or NADP(+), forming 3-amino-2,3-dideoxy-scyllo-inosose (amino-DOI).</text>
</comment>
<accession>A0A124IDE7</accession>
<dbReference type="EMBL" id="LMXB01000127">
    <property type="protein sequence ID" value="KUO14931.1"/>
    <property type="molecule type" value="Genomic_DNA"/>
</dbReference>
<evidence type="ECO:0000313" key="14">
    <source>
        <dbReference type="EMBL" id="KUO14931.1"/>
    </source>
</evidence>
<dbReference type="InterPro" id="IPR020843">
    <property type="entry name" value="ER"/>
</dbReference>
<keyword evidence="15" id="KW-1185">Reference proteome</keyword>
<evidence type="ECO:0000256" key="5">
    <source>
        <dbReference type="ARBA" id="ARBA00037678"/>
    </source>
</evidence>
<dbReference type="EC" id="1.1.1.329" evidence="8"/>
<dbReference type="PROSITE" id="PS00059">
    <property type="entry name" value="ADH_ZINC"/>
    <property type="match status" value="1"/>
</dbReference>
<dbReference type="Pfam" id="PF08240">
    <property type="entry name" value="ADH_N"/>
    <property type="match status" value="1"/>
</dbReference>
<gene>
    <name evidence="14" type="ORF">AQJ91_43985</name>
</gene>
<comment type="catalytic activity">
    <reaction evidence="10">
        <text>2-deoxy-scyllo-inosamine + NAD(+) = 3-amino-2,3-dideoxy-scyllo-inosose + NADH + H(+)</text>
        <dbReference type="Rhea" id="RHEA:33883"/>
        <dbReference type="ChEBI" id="CHEBI:15378"/>
        <dbReference type="ChEBI" id="CHEBI:57540"/>
        <dbReference type="ChEBI" id="CHEBI:57945"/>
        <dbReference type="ChEBI" id="CHEBI:65002"/>
        <dbReference type="ChEBI" id="CHEBI:65003"/>
        <dbReference type="EC" id="1.1.1.329"/>
    </reaction>
</comment>
<dbReference type="InterPro" id="IPR050129">
    <property type="entry name" value="Zn_alcohol_dh"/>
</dbReference>
<feature type="domain" description="Enoyl reductase (ER)" evidence="13">
    <location>
        <begin position="11"/>
        <end position="339"/>
    </location>
</feature>
<dbReference type="Gene3D" id="3.90.180.10">
    <property type="entry name" value="Medium-chain alcohol dehydrogenases, catalytic domain"/>
    <property type="match status" value="1"/>
</dbReference>
<organism evidence="14 15">
    <name type="scientific">Streptomyces dysideae</name>
    <dbReference type="NCBI Taxonomy" id="909626"/>
    <lineage>
        <taxon>Bacteria</taxon>
        <taxon>Bacillati</taxon>
        <taxon>Actinomycetota</taxon>
        <taxon>Actinomycetes</taxon>
        <taxon>Kitasatosporales</taxon>
        <taxon>Streptomycetaceae</taxon>
        <taxon>Streptomyces</taxon>
    </lineage>
</organism>
<protein>
    <recommendedName>
        <fullName evidence="9">2-deoxy-scyllo-inosamine dehydrogenase</fullName>
        <ecNumber evidence="8">1.1.1.329</ecNumber>
    </recommendedName>
</protein>
<evidence type="ECO:0000259" key="13">
    <source>
        <dbReference type="SMART" id="SM00829"/>
    </source>
</evidence>
<dbReference type="InterPro" id="IPR036291">
    <property type="entry name" value="NAD(P)-bd_dom_sf"/>
</dbReference>
<evidence type="ECO:0000256" key="9">
    <source>
        <dbReference type="ARBA" id="ARBA00039387"/>
    </source>
</evidence>
<dbReference type="RefSeq" id="WP_067034479.1">
    <property type="nucleotide sequence ID" value="NZ_KQ949125.1"/>
</dbReference>
<keyword evidence="2 12" id="KW-0479">Metal-binding</keyword>